<dbReference type="EMBL" id="CP092886">
    <property type="protein sequence ID" value="UYV84334.1"/>
    <property type="molecule type" value="Genomic_DNA"/>
</dbReference>
<keyword evidence="2" id="KW-0539">Nucleus</keyword>
<evidence type="ECO:0000313" key="5">
    <source>
        <dbReference type="EMBL" id="UYV84334.1"/>
    </source>
</evidence>
<sequence>MRRWQVYPCEGLEEWITQVGPCRHPAEQNLELGLKPSGSLYFRAVRDIAAGEELLAWFSAELADLLHFPFVPSTLLEGNAFFWVSGELRYVCVLCQSLFRYPNPVIGHLLYRCPKRRRSQRVKNFDIATLTSLPDGGESKRSSGEASSAFSTVARAPLAPSAPPLGALLPFVPPSLAALTLPTQNWCAKCNATFRMTSDLVYHMRSHHKRDSASSELSQRRRGTEKLRCHICSEGFRERHHLTRHMTSHQ</sequence>
<dbReference type="PROSITE" id="PS00028">
    <property type="entry name" value="ZINC_FINGER_C2H2_1"/>
    <property type="match status" value="2"/>
</dbReference>
<keyword evidence="3" id="KW-0863">Zinc-finger</keyword>
<comment type="subcellular location">
    <subcellularLocation>
        <location evidence="1">Nucleus</location>
    </subcellularLocation>
</comment>
<dbReference type="SUPFAM" id="SSF57667">
    <property type="entry name" value="beta-beta-alpha zinc fingers"/>
    <property type="match status" value="1"/>
</dbReference>
<evidence type="ECO:0000256" key="2">
    <source>
        <dbReference type="ARBA" id="ARBA00023242"/>
    </source>
</evidence>
<protein>
    <submittedName>
        <fullName evidence="5">PRDM8</fullName>
    </submittedName>
</protein>
<dbReference type="Gene3D" id="3.30.160.60">
    <property type="entry name" value="Classic Zinc Finger"/>
    <property type="match status" value="1"/>
</dbReference>
<accession>A0ABY6LUZ7</accession>
<evidence type="ECO:0000259" key="4">
    <source>
        <dbReference type="PROSITE" id="PS50157"/>
    </source>
</evidence>
<dbReference type="InterPro" id="IPR046341">
    <property type="entry name" value="SET_dom_sf"/>
</dbReference>
<proteinExistence type="predicted"/>
<feature type="domain" description="C2H2-type" evidence="4">
    <location>
        <begin position="227"/>
        <end position="250"/>
    </location>
</feature>
<dbReference type="InterPro" id="IPR036236">
    <property type="entry name" value="Znf_C2H2_sf"/>
</dbReference>
<evidence type="ECO:0000256" key="3">
    <source>
        <dbReference type="PROSITE-ProRule" id="PRU00042"/>
    </source>
</evidence>
<dbReference type="InterPro" id="IPR013087">
    <property type="entry name" value="Znf_C2H2_type"/>
</dbReference>
<dbReference type="InterPro" id="IPR052296">
    <property type="entry name" value="TR-Histone_Methyltrans"/>
</dbReference>
<keyword evidence="6" id="KW-1185">Reference proteome</keyword>
<dbReference type="Proteomes" id="UP001235939">
    <property type="component" value="Chromosome X"/>
</dbReference>
<organism evidence="5 6">
    <name type="scientific">Cordylochernes scorpioides</name>
    <dbReference type="NCBI Taxonomy" id="51811"/>
    <lineage>
        <taxon>Eukaryota</taxon>
        <taxon>Metazoa</taxon>
        <taxon>Ecdysozoa</taxon>
        <taxon>Arthropoda</taxon>
        <taxon>Chelicerata</taxon>
        <taxon>Arachnida</taxon>
        <taxon>Pseudoscorpiones</taxon>
        <taxon>Cheliferoidea</taxon>
        <taxon>Chernetidae</taxon>
        <taxon>Cordylochernes</taxon>
    </lineage>
</organism>
<dbReference type="SMART" id="SM00355">
    <property type="entry name" value="ZnF_C2H2"/>
    <property type="match status" value="2"/>
</dbReference>
<dbReference type="PANTHER" id="PTHR16516">
    <property type="entry name" value="AGAP007109-PA"/>
    <property type="match status" value="1"/>
</dbReference>
<evidence type="ECO:0000256" key="1">
    <source>
        <dbReference type="ARBA" id="ARBA00004123"/>
    </source>
</evidence>
<gene>
    <name evidence="5" type="ORF">LAZ67_X001876</name>
</gene>
<name>A0ABY6LUZ7_9ARAC</name>
<dbReference type="PANTHER" id="PTHR16516:SF4">
    <property type="entry name" value="C2H2-TYPE DOMAIN-CONTAINING PROTEIN"/>
    <property type="match status" value="1"/>
</dbReference>
<evidence type="ECO:0000313" key="6">
    <source>
        <dbReference type="Proteomes" id="UP001235939"/>
    </source>
</evidence>
<dbReference type="PROSITE" id="PS50157">
    <property type="entry name" value="ZINC_FINGER_C2H2_2"/>
    <property type="match status" value="2"/>
</dbReference>
<dbReference type="Pfam" id="PF21549">
    <property type="entry name" value="PRDM2_PR"/>
    <property type="match status" value="1"/>
</dbReference>
<keyword evidence="3" id="KW-0862">Zinc</keyword>
<keyword evidence="3" id="KW-0479">Metal-binding</keyword>
<feature type="domain" description="C2H2-type" evidence="4">
    <location>
        <begin position="185"/>
        <end position="212"/>
    </location>
</feature>
<dbReference type="InterPro" id="IPR001214">
    <property type="entry name" value="SET_dom"/>
</dbReference>
<reference evidence="5 6" key="1">
    <citation type="submission" date="2022-03" db="EMBL/GenBank/DDBJ databases">
        <title>A chromosomal length assembly of Cordylochernes scorpioides.</title>
        <authorList>
            <person name="Zeh D."/>
            <person name="Zeh J."/>
        </authorList>
    </citation>
    <scope>NUCLEOTIDE SEQUENCE [LARGE SCALE GENOMIC DNA]</scope>
    <source>
        <strain evidence="5">IN4F17</strain>
        <tissue evidence="5">Whole Body</tissue>
    </source>
</reference>
<dbReference type="Gene3D" id="2.170.270.10">
    <property type="entry name" value="SET domain"/>
    <property type="match status" value="1"/>
</dbReference>